<evidence type="ECO:0000313" key="3">
    <source>
        <dbReference type="Proteomes" id="UP001287445"/>
    </source>
</evidence>
<evidence type="ECO:0000313" key="2">
    <source>
        <dbReference type="EMBL" id="MDX4954006.1"/>
    </source>
</evidence>
<sequence>MAMSGFASGLLAGQQAAMNGISIYRQAQQQQEKDEQKQALRDIASTKAEESTGYTADQGKELEGLAANGYKIDFDGSQKAYVARNDAGDTKTIAMQGVTDFMGERSAGSMSREQQDSTRMLAMADVIGRTDPERSLQMRQQLTLGAHDVKRQAREMKQWQQDDEVGRIEGEQRKQFQASLIDQSGKSREATMDDRLAHSQRRIAALTQAGHLKAADQATQDLMAQSHIKIQMDTKRRQEASDKAAAGLAVGDYAPLMELYNRYVPSGYKISGIEAGQGGALQIKRTDLNGREAAPVTLKDSGEALGLLKSMASPAALYQYSQGEFQRSLRPSRETVPSGLPYGASR</sequence>
<dbReference type="EMBL" id="JAWWMZ010000003">
    <property type="protein sequence ID" value="MDX4954006.1"/>
    <property type="molecule type" value="Genomic_DNA"/>
</dbReference>
<protein>
    <submittedName>
        <fullName evidence="2">Uncharacterized protein</fullName>
    </submittedName>
</protein>
<proteinExistence type="predicted"/>
<name>A0AAJ2QXS6_DELAC</name>
<accession>A0AAJ2QXS6</accession>
<feature type="compositionally biased region" description="Basic and acidic residues" evidence="1">
    <location>
        <begin position="31"/>
        <end position="40"/>
    </location>
</feature>
<dbReference type="AlphaFoldDB" id="A0AAJ2QXS6"/>
<dbReference type="RefSeq" id="WP_156517007.1">
    <property type="nucleotide sequence ID" value="NZ_JAWWMZ010000003.1"/>
</dbReference>
<organism evidence="2 3">
    <name type="scientific">Delftia acidovorans</name>
    <name type="common">Pseudomonas acidovorans</name>
    <name type="synonym">Comamonas acidovorans</name>
    <dbReference type="NCBI Taxonomy" id="80866"/>
    <lineage>
        <taxon>Bacteria</taxon>
        <taxon>Pseudomonadati</taxon>
        <taxon>Pseudomonadota</taxon>
        <taxon>Betaproteobacteria</taxon>
        <taxon>Burkholderiales</taxon>
        <taxon>Comamonadaceae</taxon>
        <taxon>Delftia</taxon>
    </lineage>
</organism>
<feature type="region of interest" description="Disordered" evidence="1">
    <location>
        <begin position="26"/>
        <end position="56"/>
    </location>
</feature>
<gene>
    <name evidence="2" type="ORF">SGN30_11350</name>
</gene>
<reference evidence="2" key="1">
    <citation type="submission" date="2023-11" db="EMBL/GenBank/DDBJ databases">
        <title>Identification and selenium tolerance of Delftia acidovorans R3-25.</title>
        <authorList>
            <person name="Zhang S."/>
            <person name="Liu Y."/>
            <person name="Guo Y."/>
        </authorList>
    </citation>
    <scope>NUCLEOTIDE SEQUENCE</scope>
    <source>
        <strain evidence="2">R3-25</strain>
    </source>
</reference>
<dbReference type="Proteomes" id="UP001287445">
    <property type="component" value="Unassembled WGS sequence"/>
</dbReference>
<feature type="region of interest" description="Disordered" evidence="1">
    <location>
        <begin position="327"/>
        <end position="346"/>
    </location>
</feature>
<comment type="caution">
    <text evidence="2">The sequence shown here is derived from an EMBL/GenBank/DDBJ whole genome shotgun (WGS) entry which is preliminary data.</text>
</comment>
<evidence type="ECO:0000256" key="1">
    <source>
        <dbReference type="SAM" id="MobiDB-lite"/>
    </source>
</evidence>